<comment type="caution">
    <text evidence="2">The sequence shown here is derived from an EMBL/GenBank/DDBJ whole genome shotgun (WGS) entry which is preliminary data.</text>
</comment>
<evidence type="ECO:0000313" key="3">
    <source>
        <dbReference type="Proteomes" id="UP001145021"/>
    </source>
</evidence>
<evidence type="ECO:0000256" key="1">
    <source>
        <dbReference type="SAM" id="MobiDB-lite"/>
    </source>
</evidence>
<dbReference type="EMBL" id="JANBOH010000129">
    <property type="protein sequence ID" value="KAJ1645010.1"/>
    <property type="molecule type" value="Genomic_DNA"/>
</dbReference>
<reference evidence="2" key="1">
    <citation type="submission" date="2022-07" db="EMBL/GenBank/DDBJ databases">
        <title>Phylogenomic reconstructions and comparative analyses of Kickxellomycotina fungi.</title>
        <authorList>
            <person name="Reynolds N.K."/>
            <person name="Stajich J.E."/>
            <person name="Barry K."/>
            <person name="Grigoriev I.V."/>
            <person name="Crous P."/>
            <person name="Smith M.E."/>
        </authorList>
    </citation>
    <scope>NUCLEOTIDE SEQUENCE</scope>
    <source>
        <strain evidence="2">NBRC 105413</strain>
    </source>
</reference>
<protein>
    <submittedName>
        <fullName evidence="2">Uncharacterized protein</fullName>
    </submittedName>
</protein>
<dbReference type="AlphaFoldDB" id="A0A9W8CK34"/>
<gene>
    <name evidence="2" type="ORF">LPJ64_003367</name>
</gene>
<feature type="region of interest" description="Disordered" evidence="1">
    <location>
        <begin position="1"/>
        <end position="43"/>
    </location>
</feature>
<accession>A0A9W8CK34</accession>
<proteinExistence type="predicted"/>
<name>A0A9W8CK34_9FUNG</name>
<evidence type="ECO:0000313" key="2">
    <source>
        <dbReference type="EMBL" id="KAJ1645010.1"/>
    </source>
</evidence>
<feature type="compositionally biased region" description="Polar residues" evidence="1">
    <location>
        <begin position="29"/>
        <end position="43"/>
    </location>
</feature>
<sequence length="194" mass="22206">MDRSREPLSPFTLSEADSFRTPEAHHAQRQLNLGEHSTGNRTPATQIAQGAIGRRLNLESMGQRLQQQHQHQQIPEEYRPEHPMASIIQEDMSQSVAGPMSSAFATPLQRPFYGELIDDLDGFETPSRDKQREHEEKQKNAVDVDFILNLNQEADLERLTRRAVAEGKLAWKKETMAVLKKQVEGLNEDSWMYN</sequence>
<organism evidence="2 3">
    <name type="scientific">Coemansia asiatica</name>
    <dbReference type="NCBI Taxonomy" id="1052880"/>
    <lineage>
        <taxon>Eukaryota</taxon>
        <taxon>Fungi</taxon>
        <taxon>Fungi incertae sedis</taxon>
        <taxon>Zoopagomycota</taxon>
        <taxon>Kickxellomycotina</taxon>
        <taxon>Kickxellomycetes</taxon>
        <taxon>Kickxellales</taxon>
        <taxon>Kickxellaceae</taxon>
        <taxon>Coemansia</taxon>
    </lineage>
</organism>
<dbReference type="Proteomes" id="UP001145021">
    <property type="component" value="Unassembled WGS sequence"/>
</dbReference>
<keyword evidence="3" id="KW-1185">Reference proteome</keyword>
<feature type="compositionally biased region" description="Basic and acidic residues" evidence="1">
    <location>
        <begin position="17"/>
        <end position="26"/>
    </location>
</feature>